<reference evidence="1" key="2">
    <citation type="journal article" date="2023" name="IMA Fungus">
        <title>Comparative genomic study of the Penicillium genus elucidates a diverse pangenome and 15 lateral gene transfer events.</title>
        <authorList>
            <person name="Petersen C."/>
            <person name="Sorensen T."/>
            <person name="Nielsen M.R."/>
            <person name="Sondergaard T.E."/>
            <person name="Sorensen J.L."/>
            <person name="Fitzpatrick D.A."/>
            <person name="Frisvad J.C."/>
            <person name="Nielsen K.L."/>
        </authorList>
    </citation>
    <scope>NUCLEOTIDE SEQUENCE</scope>
    <source>
        <strain evidence="1">IBT 30069</strain>
    </source>
</reference>
<protein>
    <submittedName>
        <fullName evidence="1">Uncharacterized protein</fullName>
    </submittedName>
</protein>
<dbReference type="EMBL" id="JAPQKH010000002">
    <property type="protein sequence ID" value="KAJ5113409.1"/>
    <property type="molecule type" value="Genomic_DNA"/>
</dbReference>
<accession>A0A9W9G758</accession>
<organism evidence="1 2">
    <name type="scientific">Penicillium angulare</name>
    <dbReference type="NCBI Taxonomy" id="116970"/>
    <lineage>
        <taxon>Eukaryota</taxon>
        <taxon>Fungi</taxon>
        <taxon>Dikarya</taxon>
        <taxon>Ascomycota</taxon>
        <taxon>Pezizomycotina</taxon>
        <taxon>Eurotiomycetes</taxon>
        <taxon>Eurotiomycetidae</taxon>
        <taxon>Eurotiales</taxon>
        <taxon>Aspergillaceae</taxon>
        <taxon>Penicillium</taxon>
    </lineage>
</organism>
<evidence type="ECO:0000313" key="1">
    <source>
        <dbReference type="EMBL" id="KAJ5113409.1"/>
    </source>
</evidence>
<dbReference type="AlphaFoldDB" id="A0A9W9G758"/>
<comment type="caution">
    <text evidence="1">The sequence shown here is derived from an EMBL/GenBank/DDBJ whole genome shotgun (WGS) entry which is preliminary data.</text>
</comment>
<reference evidence="1" key="1">
    <citation type="submission" date="2022-11" db="EMBL/GenBank/DDBJ databases">
        <authorList>
            <person name="Petersen C."/>
        </authorList>
    </citation>
    <scope>NUCLEOTIDE SEQUENCE</scope>
    <source>
        <strain evidence="1">IBT 30069</strain>
    </source>
</reference>
<sequence>MIKASAQLYKLYPEECNTLLVVVGVTTIVTVVVQSIRIEEIWKPPNPYPADANRQAVILREATPPIPGAIRLIPELACHEPRATSPVELLRYTKLYCNEGTRGALAVTGTLASSPTLPEPTV</sequence>
<proteinExistence type="predicted"/>
<dbReference type="Proteomes" id="UP001149165">
    <property type="component" value="Unassembled WGS sequence"/>
</dbReference>
<evidence type="ECO:0000313" key="2">
    <source>
        <dbReference type="Proteomes" id="UP001149165"/>
    </source>
</evidence>
<name>A0A9W9G758_9EURO</name>
<keyword evidence="2" id="KW-1185">Reference proteome</keyword>
<gene>
    <name evidence="1" type="ORF">N7456_001943</name>
</gene>